<dbReference type="RefSeq" id="WP_160594078.1">
    <property type="nucleotide sequence ID" value="NZ_CP047896.1"/>
</dbReference>
<keyword evidence="1" id="KW-0614">Plasmid</keyword>
<proteinExistence type="predicted"/>
<evidence type="ECO:0000313" key="2">
    <source>
        <dbReference type="Proteomes" id="UP000464468"/>
    </source>
</evidence>
<dbReference type="EMBL" id="CP047896">
    <property type="protein sequence ID" value="QHL92044.1"/>
    <property type="molecule type" value="Genomic_DNA"/>
</dbReference>
<organism evidence="1 2">
    <name type="scientific">Sphingomonas changnyeongensis</name>
    <dbReference type="NCBI Taxonomy" id="2698679"/>
    <lineage>
        <taxon>Bacteria</taxon>
        <taxon>Pseudomonadati</taxon>
        <taxon>Pseudomonadota</taxon>
        <taxon>Alphaproteobacteria</taxon>
        <taxon>Sphingomonadales</taxon>
        <taxon>Sphingomonadaceae</taxon>
        <taxon>Sphingomonas</taxon>
    </lineage>
</organism>
<reference evidence="1 2" key="1">
    <citation type="submission" date="2020-01" db="EMBL/GenBank/DDBJ databases">
        <title>Sphingomonas sp. C33 whole genome sequece.</title>
        <authorList>
            <person name="Park C."/>
        </authorList>
    </citation>
    <scope>NUCLEOTIDE SEQUENCE [LARGE SCALE GENOMIC DNA]</scope>
    <source>
        <strain evidence="1 2">C33</strain>
        <plasmid evidence="2">pc33</plasmid>
    </source>
</reference>
<dbReference type="Proteomes" id="UP000464468">
    <property type="component" value="Plasmid pC33"/>
</dbReference>
<dbReference type="AlphaFoldDB" id="A0A7Z2NZC5"/>
<protein>
    <submittedName>
        <fullName evidence="1">Uncharacterized protein</fullName>
    </submittedName>
</protein>
<name>A0A7Z2NZC5_9SPHN</name>
<dbReference type="KEGG" id="schy:GVO57_14255"/>
<accession>A0A7Z2NZC5</accession>
<keyword evidence="2" id="KW-1185">Reference proteome</keyword>
<sequence length="341" mass="37953">MTDFKRRFDADALGKHVGEQNSLIGALFDRWVLPGGKANDEFPLRLAIRNGYLNFYVHGQSVAELSTPRRQPRLKVHWKYAAGVVKGTKAATPPPADAYRTYQGDDLMGDARNIVAGWIMTAATYAMPEKRFVEHLVANNHNVIDLEMALPGDNQLVSCMEKRRGKLVAPRMDIVVAHAKDDGETQIDFWEAKLANNAELRATLPENGGITEPHVCQQLTDYTAWVRLPHRTLQVQSAFQEAGQSLDLLAERAGKHGAARDLWRALGRMKPQINPQPGIVVGNYDPLCPKDTRLPAAKTLEPHLNRLTGGSDDQRRFVVRQICSRACANRLLKTPLPGECL</sequence>
<gene>
    <name evidence="1" type="ORF">GVO57_14255</name>
</gene>
<geneLocation type="plasmid" evidence="2">
    <name>pc33</name>
</geneLocation>
<evidence type="ECO:0000313" key="1">
    <source>
        <dbReference type="EMBL" id="QHL92044.1"/>
    </source>
</evidence>